<dbReference type="Gene3D" id="3.40.50.720">
    <property type="entry name" value="NAD(P)-binding Rossmann-like Domain"/>
    <property type="match status" value="1"/>
</dbReference>
<accession>A0A8H4TDE0</accession>
<comment type="pathway">
    <text evidence="1">Amino-acid degradation; L-valine degradation.</text>
</comment>
<dbReference type="GO" id="GO:0005739">
    <property type="term" value="C:mitochondrion"/>
    <property type="evidence" value="ECO:0007669"/>
    <property type="project" value="TreeGrafter"/>
</dbReference>
<dbReference type="InterPro" id="IPR006115">
    <property type="entry name" value="6PGDH_NADP-bd"/>
</dbReference>
<dbReference type="FunFam" id="1.10.1040.10:FF:000006">
    <property type="entry name" value="3-hydroxyisobutyrate dehydrogenase"/>
    <property type="match status" value="1"/>
</dbReference>
<reference evidence="10" key="1">
    <citation type="journal article" date="2020" name="BMC Genomics">
        <title>Correction to: Identification and distribution of gene clusters required for synthesis of sphingolipid metabolism inhibitors in diverse species of the filamentous fungus Fusarium.</title>
        <authorList>
            <person name="Kim H.S."/>
            <person name="Lohmar J.M."/>
            <person name="Busman M."/>
            <person name="Brown D.W."/>
            <person name="Naumann T.A."/>
            <person name="Divon H.H."/>
            <person name="Lysoe E."/>
            <person name="Uhlig S."/>
            <person name="Proctor R.H."/>
        </authorList>
    </citation>
    <scope>NUCLEOTIDE SEQUENCE</scope>
    <source>
        <strain evidence="10">NRRL 45417</strain>
    </source>
</reference>
<keyword evidence="4" id="KW-0101">Branched-chain amino acid catabolism</keyword>
<dbReference type="SUPFAM" id="SSF48179">
    <property type="entry name" value="6-phosphogluconate dehydrogenase C-terminal domain-like"/>
    <property type="match status" value="1"/>
</dbReference>
<feature type="domain" description="3-hydroxyisobutyrate dehydrogenase-like NAD-binding" evidence="9">
    <location>
        <begin position="242"/>
        <end position="372"/>
    </location>
</feature>
<evidence type="ECO:0000256" key="4">
    <source>
        <dbReference type="ARBA" id="ARBA00022456"/>
    </source>
</evidence>
<organism evidence="10 11">
    <name type="scientific">Fusarium gaditjirri</name>
    <dbReference type="NCBI Taxonomy" id="282569"/>
    <lineage>
        <taxon>Eukaryota</taxon>
        <taxon>Fungi</taxon>
        <taxon>Dikarya</taxon>
        <taxon>Ascomycota</taxon>
        <taxon>Pezizomycotina</taxon>
        <taxon>Sordariomycetes</taxon>
        <taxon>Hypocreomycetidae</taxon>
        <taxon>Hypocreales</taxon>
        <taxon>Nectriaceae</taxon>
        <taxon>Fusarium</taxon>
        <taxon>Fusarium nisikadoi species complex</taxon>
    </lineage>
</organism>
<dbReference type="GO" id="GO:0050661">
    <property type="term" value="F:NADP binding"/>
    <property type="evidence" value="ECO:0007669"/>
    <property type="project" value="InterPro"/>
</dbReference>
<evidence type="ECO:0000256" key="1">
    <source>
        <dbReference type="ARBA" id="ARBA00005109"/>
    </source>
</evidence>
<dbReference type="Pfam" id="PF03446">
    <property type="entry name" value="NAD_binding_2"/>
    <property type="match status" value="1"/>
</dbReference>
<dbReference type="InterPro" id="IPR013328">
    <property type="entry name" value="6PGD_dom2"/>
</dbReference>
<comment type="similarity">
    <text evidence="2">Belongs to the HIBADH-related family. 3-hydroxyisobutyrate dehydrogenase subfamily.</text>
</comment>
<proteinExistence type="inferred from homology"/>
<evidence type="ECO:0000259" key="8">
    <source>
        <dbReference type="Pfam" id="PF03446"/>
    </source>
</evidence>
<dbReference type="GO" id="GO:0051287">
    <property type="term" value="F:NAD binding"/>
    <property type="evidence" value="ECO:0007669"/>
    <property type="project" value="InterPro"/>
</dbReference>
<evidence type="ECO:0000256" key="5">
    <source>
        <dbReference type="ARBA" id="ARBA00023002"/>
    </source>
</evidence>
<evidence type="ECO:0000313" key="11">
    <source>
        <dbReference type="Proteomes" id="UP000604273"/>
    </source>
</evidence>
<name>A0A8H4TDE0_9HYPO</name>
<reference evidence="10" key="2">
    <citation type="submission" date="2020-05" db="EMBL/GenBank/DDBJ databases">
        <authorList>
            <person name="Kim H.-S."/>
            <person name="Proctor R.H."/>
            <person name="Brown D.W."/>
        </authorList>
    </citation>
    <scope>NUCLEOTIDE SEQUENCE</scope>
    <source>
        <strain evidence="10">NRRL 45417</strain>
    </source>
</reference>
<dbReference type="EMBL" id="JABFAI010000094">
    <property type="protein sequence ID" value="KAF4955736.1"/>
    <property type="molecule type" value="Genomic_DNA"/>
</dbReference>
<dbReference type="AlphaFoldDB" id="A0A8H4TDE0"/>
<sequence>MHAHKTLRQLSLGSSFTRSQRGRASAWGLPRHHFRFGTQNSFATSAVASSVDRSNTIGFIGLGAMGGHMINNLISRYQSPASGKEVGFALCDVNQAAVDSIIKLQNSEHPDVPLISCPTPYDVAQKASTIITMVPTGKHVQEVYVGLGKSVLSALKDMSQDQRADTLCIDQSTIEQSVSKAVALQLRQVGADLMDAPVSGGVIGAEKGTLAIMVGGSKISYNRSVPVLEAMSRKVTYCGDLGAGLAAKISNNLLLGITMLGLSEAMLLGKRLGVDPQVLADIINNSTGRCWSSEINHPVPEVKVGDASPPCHRKYEGGFVTKLAHKDLALAVSAAAEANVPLAVGRCVEETYRPLAKSKEFGDRDFSVIYEALDSLGTTKV</sequence>
<dbReference type="EC" id="1.1.1.31" evidence="3"/>
<comment type="caution">
    <text evidence="10">The sequence shown here is derived from an EMBL/GenBank/DDBJ whole genome shotgun (WGS) entry which is preliminary data.</text>
</comment>
<dbReference type="InterPro" id="IPR029154">
    <property type="entry name" value="HIBADH-like_NADP-bd"/>
</dbReference>
<dbReference type="PANTHER" id="PTHR22981:SF7">
    <property type="entry name" value="3-HYDROXYISOBUTYRATE DEHYDROGENASE, MITOCHONDRIAL"/>
    <property type="match status" value="1"/>
</dbReference>
<dbReference type="GO" id="GO:0008442">
    <property type="term" value="F:3-hydroxyisobutyrate dehydrogenase activity"/>
    <property type="evidence" value="ECO:0007669"/>
    <property type="project" value="UniProtKB-EC"/>
</dbReference>
<dbReference type="Gene3D" id="1.10.1040.10">
    <property type="entry name" value="N-(1-d-carboxylethyl)-l-norvaline Dehydrogenase, domain 2"/>
    <property type="match status" value="1"/>
</dbReference>
<dbReference type="GO" id="GO:0006574">
    <property type="term" value="P:L-valine catabolic process"/>
    <property type="evidence" value="ECO:0007669"/>
    <property type="project" value="TreeGrafter"/>
</dbReference>
<dbReference type="InterPro" id="IPR036291">
    <property type="entry name" value="NAD(P)-bd_dom_sf"/>
</dbReference>
<evidence type="ECO:0000313" key="10">
    <source>
        <dbReference type="EMBL" id="KAF4955736.1"/>
    </source>
</evidence>
<dbReference type="Proteomes" id="UP000604273">
    <property type="component" value="Unassembled WGS sequence"/>
</dbReference>
<evidence type="ECO:0000259" key="9">
    <source>
        <dbReference type="Pfam" id="PF14833"/>
    </source>
</evidence>
<dbReference type="InterPro" id="IPR008927">
    <property type="entry name" value="6-PGluconate_DH-like_C_sf"/>
</dbReference>
<evidence type="ECO:0000256" key="2">
    <source>
        <dbReference type="ARBA" id="ARBA00006013"/>
    </source>
</evidence>
<protein>
    <recommendedName>
        <fullName evidence="3">3-hydroxyisobutyrate dehydrogenase</fullName>
        <ecNumber evidence="3">1.1.1.31</ecNumber>
    </recommendedName>
</protein>
<dbReference type="PANTHER" id="PTHR22981">
    <property type="entry name" value="3-HYDROXYISOBUTYRATE DEHYDROGENASE-RELATED"/>
    <property type="match status" value="1"/>
</dbReference>
<evidence type="ECO:0000256" key="6">
    <source>
        <dbReference type="ARBA" id="ARBA00023027"/>
    </source>
</evidence>
<dbReference type="OrthoDB" id="21615at2759"/>
<gene>
    <name evidence="10" type="ORF">FGADI_4307</name>
</gene>
<evidence type="ECO:0000256" key="7">
    <source>
        <dbReference type="ARBA" id="ARBA00049197"/>
    </source>
</evidence>
<evidence type="ECO:0000256" key="3">
    <source>
        <dbReference type="ARBA" id="ARBA00012991"/>
    </source>
</evidence>
<comment type="catalytic activity">
    <reaction evidence="7">
        <text>3-hydroxy-2-methylpropanoate + NAD(+) = 2-methyl-3-oxopropanoate + NADH + H(+)</text>
        <dbReference type="Rhea" id="RHEA:17681"/>
        <dbReference type="ChEBI" id="CHEBI:11805"/>
        <dbReference type="ChEBI" id="CHEBI:15378"/>
        <dbReference type="ChEBI" id="CHEBI:57540"/>
        <dbReference type="ChEBI" id="CHEBI:57700"/>
        <dbReference type="ChEBI" id="CHEBI:57945"/>
        <dbReference type="EC" id="1.1.1.31"/>
    </reaction>
</comment>
<dbReference type="Pfam" id="PF14833">
    <property type="entry name" value="NAD_binding_11"/>
    <property type="match status" value="1"/>
</dbReference>
<keyword evidence="11" id="KW-1185">Reference proteome</keyword>
<keyword evidence="5" id="KW-0560">Oxidoreductase</keyword>
<feature type="domain" description="6-phosphogluconate dehydrogenase NADP-binding" evidence="8">
    <location>
        <begin position="56"/>
        <end position="239"/>
    </location>
</feature>
<dbReference type="SUPFAM" id="SSF51735">
    <property type="entry name" value="NAD(P)-binding Rossmann-fold domains"/>
    <property type="match status" value="1"/>
</dbReference>
<keyword evidence="6" id="KW-0520">NAD</keyword>